<proteinExistence type="predicted"/>
<protein>
    <submittedName>
        <fullName evidence="2">EpsG-like putative glucosyltransferase</fullName>
    </submittedName>
</protein>
<feature type="transmembrane region" description="Helical" evidence="1">
    <location>
        <begin position="328"/>
        <end position="346"/>
    </location>
</feature>
<dbReference type="AlphaFoldDB" id="A0A420ALT1"/>
<keyword evidence="1" id="KW-0812">Transmembrane</keyword>
<evidence type="ECO:0000313" key="3">
    <source>
        <dbReference type="Proteomes" id="UP000286246"/>
    </source>
</evidence>
<keyword evidence="1" id="KW-1133">Transmembrane helix</keyword>
<dbReference type="EMBL" id="RAPY01000005">
    <property type="protein sequence ID" value="RKE45410.1"/>
    <property type="molecule type" value="Genomic_DNA"/>
</dbReference>
<organism evidence="2 3">
    <name type="scientific">Sphingobacterium detergens</name>
    <dbReference type="NCBI Taxonomy" id="1145106"/>
    <lineage>
        <taxon>Bacteria</taxon>
        <taxon>Pseudomonadati</taxon>
        <taxon>Bacteroidota</taxon>
        <taxon>Sphingobacteriia</taxon>
        <taxon>Sphingobacteriales</taxon>
        <taxon>Sphingobacteriaceae</taxon>
        <taxon>Sphingobacterium</taxon>
    </lineage>
</organism>
<feature type="transmembrane region" description="Helical" evidence="1">
    <location>
        <begin position="197"/>
        <end position="218"/>
    </location>
</feature>
<feature type="transmembrane region" description="Helical" evidence="1">
    <location>
        <begin position="121"/>
        <end position="136"/>
    </location>
</feature>
<dbReference type="Proteomes" id="UP000286246">
    <property type="component" value="Unassembled WGS sequence"/>
</dbReference>
<feature type="transmembrane region" description="Helical" evidence="1">
    <location>
        <begin position="238"/>
        <end position="257"/>
    </location>
</feature>
<name>A0A420ALT1_SPHD1</name>
<gene>
    <name evidence="2" type="ORF">DFQ12_4483</name>
</gene>
<comment type="caution">
    <text evidence="2">The sequence shown here is derived from an EMBL/GenBank/DDBJ whole genome shotgun (WGS) entry which is preliminary data.</text>
</comment>
<feature type="transmembrane region" description="Helical" evidence="1">
    <location>
        <begin position="303"/>
        <end position="321"/>
    </location>
</feature>
<keyword evidence="1" id="KW-0472">Membrane</keyword>
<feature type="transmembrane region" description="Helical" evidence="1">
    <location>
        <begin position="277"/>
        <end position="297"/>
    </location>
</feature>
<reference evidence="2 3" key="1">
    <citation type="submission" date="2018-09" db="EMBL/GenBank/DDBJ databases">
        <title>Genomic Encyclopedia of Type Strains, Phase III (KMG-III): the genomes of soil and plant-associated and newly described type strains.</title>
        <authorList>
            <person name="Whitman W."/>
        </authorList>
    </citation>
    <scope>NUCLEOTIDE SEQUENCE [LARGE SCALE GENOMIC DNA]</scope>
    <source>
        <strain evidence="2 3">CECT 7938</strain>
    </source>
</reference>
<dbReference type="InterPro" id="IPR049458">
    <property type="entry name" value="EpsG-like"/>
</dbReference>
<feature type="transmembrane region" description="Helical" evidence="1">
    <location>
        <begin position="165"/>
        <end position="190"/>
    </location>
</feature>
<dbReference type="RefSeq" id="WP_120261156.1">
    <property type="nucleotide sequence ID" value="NZ_RAPY01000005.1"/>
</dbReference>
<dbReference type="OrthoDB" id="6631730at2"/>
<keyword evidence="3" id="KW-1185">Reference proteome</keyword>
<evidence type="ECO:0000256" key="1">
    <source>
        <dbReference type="SAM" id="Phobius"/>
    </source>
</evidence>
<keyword evidence="2" id="KW-0808">Transferase</keyword>
<dbReference type="Pfam" id="PF14897">
    <property type="entry name" value="EpsG"/>
    <property type="match status" value="1"/>
</dbReference>
<evidence type="ECO:0000313" key="2">
    <source>
        <dbReference type="EMBL" id="RKE45410.1"/>
    </source>
</evidence>
<sequence>MALYYIIFITSYLLCIFDFTESRSVKFLVYFSFCTLVTLIVGFREVGIDNDSVAYQEMFGSYTNSTFDQIIAGGYGYVEKGYVFLNKLIALLGGNYRILFIVMAIVTALFNYIFFWKKSDYFFLSLLFYISFFYLYRDFTQIRYGLSAAICMWSTYYFFKKQYFYTILTFILALGFHNSAVILPLAILIIRLFRSQIWYVVIPIPCIFIGKLLTLQLLFSVFGNGTDHMDIYLKDESLGSASISLVGYCICLLYFFLVNFKAEHLNKESFLIRTGDFYFKLVSIAVAMNFLFINISIFQRFSFILFQFSSILISITISLMAERVRERYLFVIYYFFIASFFLFYGMRMINVDLVRPYNLPFYD</sequence>
<accession>A0A420ALT1</accession>
<dbReference type="GO" id="GO:0016740">
    <property type="term" value="F:transferase activity"/>
    <property type="evidence" value="ECO:0007669"/>
    <property type="project" value="UniProtKB-KW"/>
</dbReference>
<feature type="transmembrane region" description="Helical" evidence="1">
    <location>
        <begin position="27"/>
        <end position="43"/>
    </location>
</feature>
<feature type="transmembrane region" description="Helical" evidence="1">
    <location>
        <begin position="96"/>
        <end position="115"/>
    </location>
</feature>